<name>A0A383CBQ8_9ZZZZ</name>
<proteinExistence type="predicted"/>
<dbReference type="Pfam" id="PF13584">
    <property type="entry name" value="BatD"/>
    <property type="match status" value="1"/>
</dbReference>
<organism evidence="1">
    <name type="scientific">marine metagenome</name>
    <dbReference type="NCBI Taxonomy" id="408172"/>
    <lineage>
        <taxon>unclassified sequences</taxon>
        <taxon>metagenomes</taxon>
        <taxon>ecological metagenomes</taxon>
    </lineage>
</organism>
<evidence type="ECO:0000313" key="1">
    <source>
        <dbReference type="EMBL" id="SVE29489.1"/>
    </source>
</evidence>
<dbReference type="AlphaFoldDB" id="A0A383CBQ8"/>
<dbReference type="PANTHER" id="PTHR40940">
    <property type="entry name" value="PROTEIN BATD-RELATED"/>
    <property type="match status" value="1"/>
</dbReference>
<dbReference type="Gene3D" id="2.60.40.10">
    <property type="entry name" value="Immunoglobulins"/>
    <property type="match status" value="1"/>
</dbReference>
<accession>A0A383CBQ8</accession>
<evidence type="ECO:0008006" key="2">
    <source>
        <dbReference type="Google" id="ProtNLM"/>
    </source>
</evidence>
<dbReference type="PANTHER" id="PTHR40940:SF2">
    <property type="entry name" value="BATD"/>
    <property type="match status" value="1"/>
</dbReference>
<dbReference type="EMBL" id="UINC01207418">
    <property type="protein sequence ID" value="SVE29489.1"/>
    <property type="molecule type" value="Genomic_DNA"/>
</dbReference>
<gene>
    <name evidence="1" type="ORF">METZ01_LOCUS482343</name>
</gene>
<feature type="non-terminal residue" evidence="1">
    <location>
        <position position="114"/>
    </location>
</feature>
<dbReference type="InterPro" id="IPR025738">
    <property type="entry name" value="BatD"/>
</dbReference>
<dbReference type="InterPro" id="IPR013783">
    <property type="entry name" value="Ig-like_fold"/>
</dbReference>
<protein>
    <recommendedName>
        <fullName evidence="2">Alpha-galactosidase NEW3 domain-containing protein</fullName>
    </recommendedName>
</protein>
<sequence>MWADESVNVTVDRRRIDEGDSIMLTVTAKNVSGDPDVALPEIPDFNVVNGPNQSSSTNVQFINGKLTKSATTTLTWTLIPTKTGQLKIPTISIKVDKQTFKSVPIIITVNKRGS</sequence>
<reference evidence="1" key="1">
    <citation type="submission" date="2018-05" db="EMBL/GenBank/DDBJ databases">
        <authorList>
            <person name="Lanie J.A."/>
            <person name="Ng W.-L."/>
            <person name="Kazmierczak K.M."/>
            <person name="Andrzejewski T.M."/>
            <person name="Davidsen T.M."/>
            <person name="Wayne K.J."/>
            <person name="Tettelin H."/>
            <person name="Glass J.I."/>
            <person name="Rusch D."/>
            <person name="Podicherti R."/>
            <person name="Tsui H.-C.T."/>
            <person name="Winkler M.E."/>
        </authorList>
    </citation>
    <scope>NUCLEOTIDE SEQUENCE</scope>
</reference>